<accession>A0AAW1QW19</accession>
<keyword evidence="3" id="KW-1185">Reference proteome</keyword>
<evidence type="ECO:0000259" key="1">
    <source>
        <dbReference type="Pfam" id="PF09825"/>
    </source>
</evidence>
<organism evidence="2 3">
    <name type="scientific">Elliptochloris bilobata</name>
    <dbReference type="NCBI Taxonomy" id="381761"/>
    <lineage>
        <taxon>Eukaryota</taxon>
        <taxon>Viridiplantae</taxon>
        <taxon>Chlorophyta</taxon>
        <taxon>core chlorophytes</taxon>
        <taxon>Trebouxiophyceae</taxon>
        <taxon>Trebouxiophyceae incertae sedis</taxon>
        <taxon>Elliptochloris clade</taxon>
        <taxon>Elliptochloris</taxon>
    </lineage>
</organism>
<proteinExistence type="predicted"/>
<dbReference type="InterPro" id="IPR029062">
    <property type="entry name" value="Class_I_gatase-like"/>
</dbReference>
<sequence>MVYAGDGAGSRSVLSAVESLRAALPLDAQVEAFREEDLLSGDWADDCALLVMPGGADLPFCRRLNGAGNALIRGYVERGGSYLGLCAGAYYACRRVEFEIGTRLERQTLA</sequence>
<comment type="caution">
    <text evidence="2">The sequence shown here is derived from an EMBL/GenBank/DDBJ whole genome shotgun (WGS) entry which is preliminary data.</text>
</comment>
<dbReference type="CDD" id="cd03144">
    <property type="entry name" value="GATase1_ScBLP_like"/>
    <property type="match status" value="1"/>
</dbReference>
<protein>
    <recommendedName>
        <fullName evidence="1">Biotin-protein ligase N-terminal domain-containing protein</fullName>
    </recommendedName>
</protein>
<reference evidence="2 3" key="1">
    <citation type="journal article" date="2024" name="Nat. Commun.">
        <title>Phylogenomics reveals the evolutionary origins of lichenization in chlorophyte algae.</title>
        <authorList>
            <person name="Puginier C."/>
            <person name="Libourel C."/>
            <person name="Otte J."/>
            <person name="Skaloud P."/>
            <person name="Haon M."/>
            <person name="Grisel S."/>
            <person name="Petersen M."/>
            <person name="Berrin J.G."/>
            <person name="Delaux P.M."/>
            <person name="Dal Grande F."/>
            <person name="Keller J."/>
        </authorList>
    </citation>
    <scope>NUCLEOTIDE SEQUENCE [LARGE SCALE GENOMIC DNA]</scope>
    <source>
        <strain evidence="2 3">SAG 245.80</strain>
    </source>
</reference>
<dbReference type="InterPro" id="IPR019197">
    <property type="entry name" value="Biotin-prot_ligase_N"/>
</dbReference>
<dbReference type="Pfam" id="PF09825">
    <property type="entry name" value="BPL_N"/>
    <property type="match status" value="1"/>
</dbReference>
<dbReference type="SUPFAM" id="SSF52317">
    <property type="entry name" value="Class I glutamine amidotransferase-like"/>
    <property type="match status" value="1"/>
</dbReference>
<evidence type="ECO:0000313" key="3">
    <source>
        <dbReference type="Proteomes" id="UP001445335"/>
    </source>
</evidence>
<gene>
    <name evidence="2" type="ORF">WJX81_008129</name>
</gene>
<dbReference type="Proteomes" id="UP001445335">
    <property type="component" value="Unassembled WGS sequence"/>
</dbReference>
<dbReference type="AlphaFoldDB" id="A0AAW1QW19"/>
<evidence type="ECO:0000313" key="2">
    <source>
        <dbReference type="EMBL" id="KAK9825704.1"/>
    </source>
</evidence>
<dbReference type="EMBL" id="JALJOU010000071">
    <property type="protein sequence ID" value="KAK9825704.1"/>
    <property type="molecule type" value="Genomic_DNA"/>
</dbReference>
<feature type="domain" description="Biotin-protein ligase N-terminal" evidence="1">
    <location>
        <begin position="1"/>
        <end position="103"/>
    </location>
</feature>
<name>A0AAW1QW19_9CHLO</name>